<gene>
    <name evidence="2" type="ORF">D7M11_23770</name>
</gene>
<name>A0A3B0BYS4_9BACL</name>
<dbReference type="EMBL" id="RBAH01000020">
    <property type="protein sequence ID" value="RKN77047.1"/>
    <property type="molecule type" value="Genomic_DNA"/>
</dbReference>
<dbReference type="PANTHER" id="PTHR36444">
    <property type="entry name" value="TRANSCRIPTIONAL REGULATOR PROTEIN YOBU-RELATED"/>
    <property type="match status" value="1"/>
</dbReference>
<dbReference type="InterPro" id="IPR029442">
    <property type="entry name" value="GyrI-like"/>
</dbReference>
<accession>A0A3B0BYS4</accession>
<dbReference type="Pfam" id="PF06445">
    <property type="entry name" value="GyrI-like"/>
    <property type="match status" value="1"/>
</dbReference>
<dbReference type="InterPro" id="IPR010499">
    <property type="entry name" value="AraC_E-bd"/>
</dbReference>
<dbReference type="InterPro" id="IPR011256">
    <property type="entry name" value="Reg_factor_effector_dom_sf"/>
</dbReference>
<sequence>MQPILVDFPEYKIIGIGNIGKPTNPGDVWPALFTRINEVTDRINHHETIGLIKRNEPGYLAGVKTESLSEVPEGMFMYKIPAGQYAGVTHRGPISKINESFEKLIYWLSTNNYEEFDIVCFEVYDERFKGEEDESELDMFIQIKPA</sequence>
<dbReference type="Gene3D" id="3.20.80.10">
    <property type="entry name" value="Regulatory factor, effector binding domain"/>
    <property type="match status" value="1"/>
</dbReference>
<evidence type="ECO:0000313" key="3">
    <source>
        <dbReference type="Proteomes" id="UP000282311"/>
    </source>
</evidence>
<dbReference type="AlphaFoldDB" id="A0A3B0BYS4"/>
<comment type="caution">
    <text evidence="2">The sequence shown here is derived from an EMBL/GenBank/DDBJ whole genome shotgun (WGS) entry which is preliminary data.</text>
</comment>
<dbReference type="OrthoDB" id="9773308at2"/>
<organism evidence="2 3">
    <name type="scientific">Paenibacillus ginsengarvi</name>
    <dbReference type="NCBI Taxonomy" id="400777"/>
    <lineage>
        <taxon>Bacteria</taxon>
        <taxon>Bacillati</taxon>
        <taxon>Bacillota</taxon>
        <taxon>Bacilli</taxon>
        <taxon>Bacillales</taxon>
        <taxon>Paenibacillaceae</taxon>
        <taxon>Paenibacillus</taxon>
    </lineage>
</organism>
<dbReference type="SUPFAM" id="SSF55136">
    <property type="entry name" value="Probable bacterial effector-binding domain"/>
    <property type="match status" value="1"/>
</dbReference>
<evidence type="ECO:0000313" key="2">
    <source>
        <dbReference type="EMBL" id="RKN77047.1"/>
    </source>
</evidence>
<reference evidence="2 3" key="1">
    <citation type="journal article" date="2007" name="Int. J. Syst. Evol. Microbiol.">
        <title>Paenibacillus ginsengarvi sp. nov., isolated from soil from ginseng cultivation.</title>
        <authorList>
            <person name="Yoon M.H."/>
            <person name="Ten L.N."/>
            <person name="Im W.T."/>
        </authorList>
    </citation>
    <scope>NUCLEOTIDE SEQUENCE [LARGE SCALE GENOMIC DNA]</scope>
    <source>
        <strain evidence="2 3">KCTC 13059</strain>
    </source>
</reference>
<keyword evidence="3" id="KW-1185">Reference proteome</keyword>
<dbReference type="Proteomes" id="UP000282311">
    <property type="component" value="Unassembled WGS sequence"/>
</dbReference>
<dbReference type="RefSeq" id="WP_120749756.1">
    <property type="nucleotide sequence ID" value="NZ_RBAH01000020.1"/>
</dbReference>
<proteinExistence type="predicted"/>
<dbReference type="InterPro" id="IPR053182">
    <property type="entry name" value="YobU-like_regulator"/>
</dbReference>
<evidence type="ECO:0000259" key="1">
    <source>
        <dbReference type="SMART" id="SM00871"/>
    </source>
</evidence>
<dbReference type="PANTHER" id="PTHR36444:SF2">
    <property type="entry name" value="TRANSCRIPTIONAL REGULATOR PROTEIN YOBU-RELATED"/>
    <property type="match status" value="1"/>
</dbReference>
<feature type="domain" description="AraC effector-binding" evidence="1">
    <location>
        <begin position="1"/>
        <end position="144"/>
    </location>
</feature>
<protein>
    <submittedName>
        <fullName evidence="2">AraC family transcriptional regulator</fullName>
    </submittedName>
</protein>
<dbReference type="SMART" id="SM00871">
    <property type="entry name" value="AraC_E_bind"/>
    <property type="match status" value="1"/>
</dbReference>